<sequence length="426" mass="47585">MQSKTLKDVTVSVAILTDDAAQEHFGFDFGAAGLSAVWLSIRNESALKLWFMRNALDPDIFSPDEVTLMLDGHYSAEQQEAIRQFLRNKSVRVLMEPGMITEGFVYLPKVLGGRYIDIRLAPDAFAVEMARRRGDTQSLPHEYLDLRFGFSVPLPDGIFDYERLDPGHTYAGRSLPSLSEAEFRQRLESLPCCAFNQDGSREGDPLNLVIVGESDDVLNSLSRAGWSFTHRITPESIQKLVSAAASGGSYPVAPVSGLYAFERKQDFALQRSRRNIVQRNHLRLWLAPFLYDGQQVWVGQISRDIGIKLTPESPTLTTHIIDPEVDLTREYFLHSLLAEGLVRRFGFVSGSRRANPDAPAVNLTDDPYFSDGLRLVVELSTDPVAYRDVRNFLWEQSSPPLAEGQSEAARRNVRPIGTAPKGQDAP</sequence>
<name>A0A4R5LX37_9GAMM</name>
<dbReference type="Proteomes" id="UP000295554">
    <property type="component" value="Unassembled WGS sequence"/>
</dbReference>
<feature type="region of interest" description="Disordered" evidence="1">
    <location>
        <begin position="399"/>
        <end position="426"/>
    </location>
</feature>
<evidence type="ECO:0000313" key="3">
    <source>
        <dbReference type="EMBL" id="TDG16074.1"/>
    </source>
</evidence>
<evidence type="ECO:0000313" key="4">
    <source>
        <dbReference type="Proteomes" id="UP000295554"/>
    </source>
</evidence>
<feature type="domain" description="LssY-like C-terminal" evidence="2">
    <location>
        <begin position="197"/>
        <end position="372"/>
    </location>
</feature>
<keyword evidence="4" id="KW-1185">Reference proteome</keyword>
<accession>A0A4R5LX37</accession>
<reference evidence="3 4" key="1">
    <citation type="submission" date="2019-03" db="EMBL/GenBank/DDBJ databases">
        <title>Seongchinamella monodicae gen. nov., sp. nov., a novel member of the Gammaproteobacteria isolated from a tidal mudflat of beach.</title>
        <authorList>
            <person name="Yang H.G."/>
            <person name="Kang J.W."/>
            <person name="Lee S.D."/>
        </authorList>
    </citation>
    <scope>NUCLEOTIDE SEQUENCE [LARGE SCALE GENOMIC DNA]</scope>
    <source>
        <strain evidence="3 4">GH4-78</strain>
    </source>
</reference>
<dbReference type="OrthoDB" id="3725455at2"/>
<evidence type="ECO:0000256" key="1">
    <source>
        <dbReference type="SAM" id="MobiDB-lite"/>
    </source>
</evidence>
<protein>
    <recommendedName>
        <fullName evidence="2">LssY-like C-terminal domain-containing protein</fullName>
    </recommendedName>
</protein>
<proteinExistence type="predicted"/>
<dbReference type="EMBL" id="SMSE01000001">
    <property type="protein sequence ID" value="TDG16074.1"/>
    <property type="molecule type" value="Genomic_DNA"/>
</dbReference>
<dbReference type="AlphaFoldDB" id="A0A4R5LX37"/>
<evidence type="ECO:0000259" key="2">
    <source>
        <dbReference type="Pfam" id="PF14067"/>
    </source>
</evidence>
<dbReference type="Pfam" id="PF14067">
    <property type="entry name" value="LssY_C"/>
    <property type="match status" value="1"/>
</dbReference>
<comment type="caution">
    <text evidence="3">The sequence shown here is derived from an EMBL/GenBank/DDBJ whole genome shotgun (WGS) entry which is preliminary data.</text>
</comment>
<gene>
    <name evidence="3" type="ORF">E2F43_07060</name>
</gene>
<organism evidence="3 4">
    <name type="scientific">Seongchinamella unica</name>
    <dbReference type="NCBI Taxonomy" id="2547392"/>
    <lineage>
        <taxon>Bacteria</taxon>
        <taxon>Pseudomonadati</taxon>
        <taxon>Pseudomonadota</taxon>
        <taxon>Gammaproteobacteria</taxon>
        <taxon>Cellvibrionales</taxon>
        <taxon>Halieaceae</taxon>
        <taxon>Seongchinamella</taxon>
    </lineage>
</organism>
<dbReference type="InterPro" id="IPR025902">
    <property type="entry name" value="LssY-like-C_dom"/>
</dbReference>